<dbReference type="EMBL" id="OZ034821">
    <property type="protein sequence ID" value="CAL1405618.1"/>
    <property type="molecule type" value="Genomic_DNA"/>
</dbReference>
<protein>
    <submittedName>
        <fullName evidence="2">Uncharacterized protein</fullName>
    </submittedName>
</protein>
<evidence type="ECO:0000313" key="2">
    <source>
        <dbReference type="EMBL" id="CAL1405618.1"/>
    </source>
</evidence>
<evidence type="ECO:0000313" key="3">
    <source>
        <dbReference type="Proteomes" id="UP001497516"/>
    </source>
</evidence>
<evidence type="ECO:0000256" key="1">
    <source>
        <dbReference type="SAM" id="MobiDB-lite"/>
    </source>
</evidence>
<keyword evidence="3" id="KW-1185">Reference proteome</keyword>
<organism evidence="2 3">
    <name type="scientific">Linum trigynum</name>
    <dbReference type="NCBI Taxonomy" id="586398"/>
    <lineage>
        <taxon>Eukaryota</taxon>
        <taxon>Viridiplantae</taxon>
        <taxon>Streptophyta</taxon>
        <taxon>Embryophyta</taxon>
        <taxon>Tracheophyta</taxon>
        <taxon>Spermatophyta</taxon>
        <taxon>Magnoliopsida</taxon>
        <taxon>eudicotyledons</taxon>
        <taxon>Gunneridae</taxon>
        <taxon>Pentapetalae</taxon>
        <taxon>rosids</taxon>
        <taxon>fabids</taxon>
        <taxon>Malpighiales</taxon>
        <taxon>Linaceae</taxon>
        <taxon>Linum</taxon>
    </lineage>
</organism>
<proteinExistence type="predicted"/>
<feature type="region of interest" description="Disordered" evidence="1">
    <location>
        <begin position="74"/>
        <end position="103"/>
    </location>
</feature>
<accession>A0AAV2G4L4</accession>
<dbReference type="Proteomes" id="UP001497516">
    <property type="component" value="Chromosome 8"/>
</dbReference>
<sequence length="114" mass="13232">MENSRQICFQIAGQFHGVEGVLLDWHKHLGQTVRDKIDCYCWEMSQNWNDDEFDTLLYSSRSLSSNSLVLPACRRRKPHRRENHDSGRKPRGGEIGSSSSKKRIAKAIERLSWT</sequence>
<dbReference type="AlphaFoldDB" id="A0AAV2G4L4"/>
<gene>
    <name evidence="2" type="ORF">LTRI10_LOCUS45392</name>
</gene>
<name>A0AAV2G4L4_9ROSI</name>
<reference evidence="2 3" key="1">
    <citation type="submission" date="2024-04" db="EMBL/GenBank/DDBJ databases">
        <authorList>
            <person name="Fracassetti M."/>
        </authorList>
    </citation>
    <scope>NUCLEOTIDE SEQUENCE [LARGE SCALE GENOMIC DNA]</scope>
</reference>
<feature type="compositionally biased region" description="Basic and acidic residues" evidence="1">
    <location>
        <begin position="82"/>
        <end position="92"/>
    </location>
</feature>